<evidence type="ECO:0000256" key="1">
    <source>
        <dbReference type="ARBA" id="ARBA00000900"/>
    </source>
</evidence>
<comment type="catalytic activity">
    <reaction evidence="1">
        <text>S-ubiquitinyl-[E2 ubiquitin-conjugating enzyme]-L-cysteine + [acceptor protein]-L-lysine = [E2 ubiquitin-conjugating enzyme]-L-cysteine + N(6)-ubiquitinyl-[acceptor protein]-L-lysine.</text>
        <dbReference type="EC" id="2.3.2.27"/>
    </reaction>
</comment>
<dbReference type="GO" id="GO:0061630">
    <property type="term" value="F:ubiquitin protein ligase activity"/>
    <property type="evidence" value="ECO:0007669"/>
    <property type="project" value="UniProtKB-EC"/>
</dbReference>
<dbReference type="InterPro" id="IPR052608">
    <property type="entry name" value="U-box_domain_protein"/>
</dbReference>
<evidence type="ECO:0000313" key="6">
    <source>
        <dbReference type="EMBL" id="KAL0424850.1"/>
    </source>
</evidence>
<dbReference type="Pfam" id="PF04564">
    <property type="entry name" value="U-box"/>
    <property type="match status" value="1"/>
</dbReference>
<dbReference type="EMBL" id="JACGWJ010000004">
    <property type="protein sequence ID" value="KAL0424850.1"/>
    <property type="molecule type" value="Genomic_DNA"/>
</dbReference>
<dbReference type="InterPro" id="IPR003613">
    <property type="entry name" value="Ubox_domain"/>
</dbReference>
<dbReference type="SUPFAM" id="SSF57850">
    <property type="entry name" value="RING/U-box"/>
    <property type="match status" value="1"/>
</dbReference>
<dbReference type="PANTHER" id="PTHR45958:SF4">
    <property type="entry name" value="U-BOX DOMAIN-CONTAINING PROTEIN 42-RELATED"/>
    <property type="match status" value="1"/>
</dbReference>
<organism evidence="6">
    <name type="scientific">Sesamum radiatum</name>
    <name type="common">Black benniseed</name>
    <dbReference type="NCBI Taxonomy" id="300843"/>
    <lineage>
        <taxon>Eukaryota</taxon>
        <taxon>Viridiplantae</taxon>
        <taxon>Streptophyta</taxon>
        <taxon>Embryophyta</taxon>
        <taxon>Tracheophyta</taxon>
        <taxon>Spermatophyta</taxon>
        <taxon>Magnoliopsida</taxon>
        <taxon>eudicotyledons</taxon>
        <taxon>Gunneridae</taxon>
        <taxon>Pentapetalae</taxon>
        <taxon>asterids</taxon>
        <taxon>lamiids</taxon>
        <taxon>Lamiales</taxon>
        <taxon>Pedaliaceae</taxon>
        <taxon>Sesamum</taxon>
    </lineage>
</organism>
<evidence type="ECO:0000256" key="3">
    <source>
        <dbReference type="ARBA" id="ARBA00012483"/>
    </source>
</evidence>
<dbReference type="InterPro" id="IPR013083">
    <property type="entry name" value="Znf_RING/FYVE/PHD"/>
</dbReference>
<keyword evidence="4" id="KW-0808">Transferase</keyword>
<protein>
    <recommendedName>
        <fullName evidence="3">RING-type E3 ubiquitin transferase</fullName>
        <ecNumber evidence="3">2.3.2.27</ecNumber>
    </recommendedName>
</protein>
<evidence type="ECO:0000256" key="4">
    <source>
        <dbReference type="ARBA" id="ARBA00022679"/>
    </source>
</evidence>
<reference evidence="6" key="1">
    <citation type="submission" date="2020-06" db="EMBL/GenBank/DDBJ databases">
        <authorList>
            <person name="Li T."/>
            <person name="Hu X."/>
            <person name="Zhang T."/>
            <person name="Song X."/>
            <person name="Zhang H."/>
            <person name="Dai N."/>
            <person name="Sheng W."/>
            <person name="Hou X."/>
            <person name="Wei L."/>
        </authorList>
    </citation>
    <scope>NUCLEOTIDE SEQUENCE</scope>
    <source>
        <strain evidence="6">G02</strain>
        <tissue evidence="6">Leaf</tissue>
    </source>
</reference>
<feature type="domain" description="U-box" evidence="5">
    <location>
        <begin position="1"/>
        <end position="65"/>
    </location>
</feature>
<dbReference type="GO" id="GO:0016567">
    <property type="term" value="P:protein ubiquitination"/>
    <property type="evidence" value="ECO:0007669"/>
    <property type="project" value="InterPro"/>
</dbReference>
<sequence length="193" mass="21899">MDDPVTVESGETYERTAITEWFDKFADPEEIVCPRSGQKLKSRILSTNVALKATIDEWKERNEAARIKVARAALSLASTENMVLEAIDDLRNVCKNKPSNKVQVRSIGMIPLLTNFLDYRSRNVRYVTVELLRQLAEDDEEGKYGGILMLITVKYRQSLDAFASEKADQILRNLERVAITSSSWQKMAIGNHC</sequence>
<comment type="caution">
    <text evidence="6">The sequence shown here is derived from an EMBL/GenBank/DDBJ whole genome shotgun (WGS) entry which is preliminary data.</text>
</comment>
<evidence type="ECO:0000256" key="2">
    <source>
        <dbReference type="ARBA" id="ARBA00004906"/>
    </source>
</evidence>
<dbReference type="AlphaFoldDB" id="A0AAW2V7G7"/>
<name>A0AAW2V7G7_SESRA</name>
<gene>
    <name evidence="6" type="ORF">Sradi_1019800</name>
</gene>
<dbReference type="PROSITE" id="PS51698">
    <property type="entry name" value="U_BOX"/>
    <property type="match status" value="1"/>
</dbReference>
<dbReference type="InterPro" id="IPR011989">
    <property type="entry name" value="ARM-like"/>
</dbReference>
<dbReference type="SMART" id="SM00504">
    <property type="entry name" value="Ubox"/>
    <property type="match status" value="1"/>
</dbReference>
<evidence type="ECO:0000259" key="5">
    <source>
        <dbReference type="PROSITE" id="PS51698"/>
    </source>
</evidence>
<accession>A0AAW2V7G7</accession>
<proteinExistence type="predicted"/>
<dbReference type="PANTHER" id="PTHR45958">
    <property type="entry name" value="RING-TYPE E3 UBIQUITIN TRANSFERASE"/>
    <property type="match status" value="1"/>
</dbReference>
<dbReference type="SUPFAM" id="SSF48371">
    <property type="entry name" value="ARM repeat"/>
    <property type="match status" value="1"/>
</dbReference>
<dbReference type="Gene3D" id="3.30.40.10">
    <property type="entry name" value="Zinc/RING finger domain, C3HC4 (zinc finger)"/>
    <property type="match status" value="1"/>
</dbReference>
<reference evidence="6" key="2">
    <citation type="journal article" date="2024" name="Plant">
        <title>Genomic evolution and insights into agronomic trait innovations of Sesamum species.</title>
        <authorList>
            <person name="Miao H."/>
            <person name="Wang L."/>
            <person name="Qu L."/>
            <person name="Liu H."/>
            <person name="Sun Y."/>
            <person name="Le M."/>
            <person name="Wang Q."/>
            <person name="Wei S."/>
            <person name="Zheng Y."/>
            <person name="Lin W."/>
            <person name="Duan Y."/>
            <person name="Cao H."/>
            <person name="Xiong S."/>
            <person name="Wang X."/>
            <person name="Wei L."/>
            <person name="Li C."/>
            <person name="Ma Q."/>
            <person name="Ju M."/>
            <person name="Zhao R."/>
            <person name="Li G."/>
            <person name="Mu C."/>
            <person name="Tian Q."/>
            <person name="Mei H."/>
            <person name="Zhang T."/>
            <person name="Gao T."/>
            <person name="Zhang H."/>
        </authorList>
    </citation>
    <scope>NUCLEOTIDE SEQUENCE</scope>
    <source>
        <strain evidence="6">G02</strain>
    </source>
</reference>
<comment type="pathway">
    <text evidence="2">Protein modification; protein ubiquitination.</text>
</comment>
<dbReference type="EC" id="2.3.2.27" evidence="3"/>
<dbReference type="InterPro" id="IPR016024">
    <property type="entry name" value="ARM-type_fold"/>
</dbReference>
<dbReference type="Gene3D" id="1.25.10.10">
    <property type="entry name" value="Leucine-rich Repeat Variant"/>
    <property type="match status" value="1"/>
</dbReference>